<dbReference type="Proteomes" id="UP000800038">
    <property type="component" value="Unassembled WGS sequence"/>
</dbReference>
<reference evidence="2" key="1">
    <citation type="journal article" date="2020" name="Stud. Mycol.">
        <title>101 Dothideomycetes genomes: a test case for predicting lifestyles and emergence of pathogens.</title>
        <authorList>
            <person name="Haridas S."/>
            <person name="Albert R."/>
            <person name="Binder M."/>
            <person name="Bloem J."/>
            <person name="Labutti K."/>
            <person name="Salamov A."/>
            <person name="Andreopoulos B."/>
            <person name="Baker S."/>
            <person name="Barry K."/>
            <person name="Bills G."/>
            <person name="Bluhm B."/>
            <person name="Cannon C."/>
            <person name="Castanera R."/>
            <person name="Culley D."/>
            <person name="Daum C."/>
            <person name="Ezra D."/>
            <person name="Gonzalez J."/>
            <person name="Henrissat B."/>
            <person name="Kuo A."/>
            <person name="Liang C."/>
            <person name="Lipzen A."/>
            <person name="Lutzoni F."/>
            <person name="Magnuson J."/>
            <person name="Mondo S."/>
            <person name="Nolan M."/>
            <person name="Ohm R."/>
            <person name="Pangilinan J."/>
            <person name="Park H.-J."/>
            <person name="Ramirez L."/>
            <person name="Alfaro M."/>
            <person name="Sun H."/>
            <person name="Tritt A."/>
            <person name="Yoshinaga Y."/>
            <person name="Zwiers L.-H."/>
            <person name="Turgeon B."/>
            <person name="Goodwin S."/>
            <person name="Spatafora J."/>
            <person name="Crous P."/>
            <person name="Grigoriev I."/>
        </authorList>
    </citation>
    <scope>NUCLEOTIDE SEQUENCE</scope>
    <source>
        <strain evidence="2">CBS 161.51</strain>
    </source>
</reference>
<proteinExistence type="predicted"/>
<dbReference type="AlphaFoldDB" id="A0A6A5SN04"/>
<evidence type="ECO:0000256" key="1">
    <source>
        <dbReference type="SAM" id="Phobius"/>
    </source>
</evidence>
<keyword evidence="1" id="KW-0812">Transmembrane</keyword>
<evidence type="ECO:0000313" key="2">
    <source>
        <dbReference type="EMBL" id="KAF1941080.1"/>
    </source>
</evidence>
<sequence>MLLVIYSSRYGTPAPPRNECMKSLSLPHREGFSGVAVVRLDDPSPSFSPLEDHPCFHLFVCAFHFVYGFSIFHALHAKYLRANFCARDFGERRVADPQA</sequence>
<gene>
    <name evidence="2" type="ORF">EJ02DRAFT_455517</name>
</gene>
<feature type="transmembrane region" description="Helical" evidence="1">
    <location>
        <begin position="56"/>
        <end position="75"/>
    </location>
</feature>
<dbReference type="EMBL" id="ML976053">
    <property type="protein sequence ID" value="KAF1941080.1"/>
    <property type="molecule type" value="Genomic_DNA"/>
</dbReference>
<evidence type="ECO:0000313" key="3">
    <source>
        <dbReference type="Proteomes" id="UP000800038"/>
    </source>
</evidence>
<protein>
    <submittedName>
        <fullName evidence="2">Uncharacterized protein</fullName>
    </submittedName>
</protein>
<name>A0A6A5SN04_9PLEO</name>
<organism evidence="2 3">
    <name type="scientific">Clathrospora elynae</name>
    <dbReference type="NCBI Taxonomy" id="706981"/>
    <lineage>
        <taxon>Eukaryota</taxon>
        <taxon>Fungi</taxon>
        <taxon>Dikarya</taxon>
        <taxon>Ascomycota</taxon>
        <taxon>Pezizomycotina</taxon>
        <taxon>Dothideomycetes</taxon>
        <taxon>Pleosporomycetidae</taxon>
        <taxon>Pleosporales</taxon>
        <taxon>Diademaceae</taxon>
        <taxon>Clathrospora</taxon>
    </lineage>
</organism>
<keyword evidence="3" id="KW-1185">Reference proteome</keyword>
<accession>A0A6A5SN04</accession>
<keyword evidence="1" id="KW-1133">Transmembrane helix</keyword>
<keyword evidence="1" id="KW-0472">Membrane</keyword>